<dbReference type="Proteomes" id="UP000886289">
    <property type="component" value="Unassembled WGS sequence"/>
</dbReference>
<comment type="caution">
    <text evidence="1">The sequence shown here is derived from an EMBL/GenBank/DDBJ whole genome shotgun (WGS) entry which is preliminary data.</text>
</comment>
<gene>
    <name evidence="1" type="ORF">ENG63_01010</name>
</gene>
<accession>A0A7C0Y5Y1</accession>
<sequence>MMDINKIIDNLVSDDFEFYDDLSSSWFNIRKSEDKREQILKKADKLFKNDLTLYTCEKMRAKITKRQCFINQKLNRIECKNCQNKIWKGGNNK</sequence>
<protein>
    <submittedName>
        <fullName evidence="1">Uncharacterized protein</fullName>
    </submittedName>
</protein>
<evidence type="ECO:0000313" key="1">
    <source>
        <dbReference type="EMBL" id="HDD43430.1"/>
    </source>
</evidence>
<proteinExistence type="predicted"/>
<dbReference type="AlphaFoldDB" id="A0A7C0Y5Y1"/>
<dbReference type="EMBL" id="DRBS01000040">
    <property type="protein sequence ID" value="HDD43430.1"/>
    <property type="molecule type" value="Genomic_DNA"/>
</dbReference>
<reference evidence="1" key="1">
    <citation type="journal article" date="2020" name="mSystems">
        <title>Genome- and Community-Level Interaction Insights into Carbon Utilization and Element Cycling Functions of Hydrothermarchaeota in Hydrothermal Sediment.</title>
        <authorList>
            <person name="Zhou Z."/>
            <person name="Liu Y."/>
            <person name="Xu W."/>
            <person name="Pan J."/>
            <person name="Luo Z.H."/>
            <person name="Li M."/>
        </authorList>
    </citation>
    <scope>NUCLEOTIDE SEQUENCE [LARGE SCALE GENOMIC DNA]</scope>
    <source>
        <strain evidence="1">HyVt-233</strain>
    </source>
</reference>
<name>A0A7C0Y5Y1_DESA2</name>
<organism evidence="1">
    <name type="scientific">Desulfofervidus auxilii</name>
    <dbReference type="NCBI Taxonomy" id="1621989"/>
    <lineage>
        <taxon>Bacteria</taxon>
        <taxon>Pseudomonadati</taxon>
        <taxon>Thermodesulfobacteriota</taxon>
        <taxon>Candidatus Desulfofervidia</taxon>
        <taxon>Candidatus Desulfofervidales</taxon>
        <taxon>Candidatus Desulfofervidaceae</taxon>
        <taxon>Candidatus Desulfofervidus</taxon>
    </lineage>
</organism>